<dbReference type="STRING" id="342668.A0A2P2SVY3"/>
<dbReference type="GO" id="GO:0000324">
    <property type="term" value="C:fungal-type vacuole"/>
    <property type="evidence" value="ECO:0007669"/>
    <property type="project" value="TreeGrafter"/>
</dbReference>
<feature type="transmembrane region" description="Helical" evidence="6">
    <location>
        <begin position="98"/>
        <end position="120"/>
    </location>
</feature>
<feature type="transmembrane region" description="Helical" evidence="6">
    <location>
        <begin position="262"/>
        <end position="280"/>
    </location>
</feature>
<name>A0A2P2SVY3_9PEZI</name>
<evidence type="ECO:0000256" key="1">
    <source>
        <dbReference type="ARBA" id="ARBA00004141"/>
    </source>
</evidence>
<evidence type="ECO:0000256" key="6">
    <source>
        <dbReference type="SAM" id="Phobius"/>
    </source>
</evidence>
<proteinExistence type="predicted"/>
<evidence type="ECO:0000256" key="2">
    <source>
        <dbReference type="ARBA" id="ARBA00022692"/>
    </source>
</evidence>
<dbReference type="AlphaFoldDB" id="A0A2P2SVY3"/>
<organism evidence="7 8">
    <name type="scientific">Pseudogymnoascus verrucosus</name>
    <dbReference type="NCBI Taxonomy" id="342668"/>
    <lineage>
        <taxon>Eukaryota</taxon>
        <taxon>Fungi</taxon>
        <taxon>Dikarya</taxon>
        <taxon>Ascomycota</taxon>
        <taxon>Pezizomycotina</taxon>
        <taxon>Leotiomycetes</taxon>
        <taxon>Thelebolales</taxon>
        <taxon>Thelebolaceae</taxon>
        <taxon>Pseudogymnoascus</taxon>
    </lineage>
</organism>
<keyword evidence="4 6" id="KW-0472">Membrane</keyword>
<dbReference type="Pfam" id="PF04479">
    <property type="entry name" value="RTA1"/>
    <property type="match status" value="1"/>
</dbReference>
<feature type="transmembrane region" description="Helical" evidence="6">
    <location>
        <begin position="141"/>
        <end position="164"/>
    </location>
</feature>
<feature type="compositionally biased region" description="Basic and acidic residues" evidence="5">
    <location>
        <begin position="321"/>
        <end position="341"/>
    </location>
</feature>
<protein>
    <submittedName>
        <fullName evidence="7">Uncharacterized protein</fullName>
    </submittedName>
</protein>
<dbReference type="InterPro" id="IPR007568">
    <property type="entry name" value="RTA1"/>
</dbReference>
<keyword evidence="8" id="KW-1185">Reference proteome</keyword>
<keyword evidence="2 6" id="KW-0812">Transmembrane</keyword>
<evidence type="ECO:0000256" key="3">
    <source>
        <dbReference type="ARBA" id="ARBA00022989"/>
    </source>
</evidence>
<reference evidence="7 8" key="1">
    <citation type="submission" date="2016-03" db="EMBL/GenBank/DDBJ databases">
        <title>Comparative genomics of Pseudogymnoascus destructans, the fungus causing white-nose syndrome of bats.</title>
        <authorList>
            <person name="Palmer J.M."/>
            <person name="Drees K.P."/>
            <person name="Foster J.T."/>
            <person name="Lindner D.L."/>
        </authorList>
    </citation>
    <scope>NUCLEOTIDE SEQUENCE [LARGE SCALE GENOMIC DNA]</scope>
    <source>
        <strain evidence="7 8">UAMH 10579</strain>
    </source>
</reference>
<dbReference type="GO" id="GO:0005886">
    <property type="term" value="C:plasma membrane"/>
    <property type="evidence" value="ECO:0007669"/>
    <property type="project" value="TreeGrafter"/>
</dbReference>
<sequence length="341" mass="37802">MSQHQVITFNGTILDDAEQCTIETCSLAYANFEYIPNLAGNIIFLAIFGVLIVPQIFFGVKYKTWGYMAGMLGGLLLEIVGYVGRVQMHYNPFTFNPFLEYLICLTIGPAFLTASIYLCLARIVVMYGEGASRIKPRTYTLVFISCDFLSLVLQGGGGGLTATANDMSGKQTGINIMIAGLIFQVVSLTFFMLLCTDFAFRLRRYPNKVNSSTISVRSTFKWKAFLICLAIATVTIFVRSIFRAAELYQGFNGALANNEVTFMILEGAMVIIACICLSVFHPGVAFGGKWDQGNFKFRALKQQGLEQTTVPAWEMTSDQRSAGRETAYESDTSLKDRHNQV</sequence>
<evidence type="ECO:0000256" key="4">
    <source>
        <dbReference type="ARBA" id="ARBA00023136"/>
    </source>
</evidence>
<gene>
    <name evidence="7" type="ORF">VE01_00674</name>
</gene>
<evidence type="ECO:0000256" key="5">
    <source>
        <dbReference type="SAM" id="MobiDB-lite"/>
    </source>
</evidence>
<dbReference type="PANTHER" id="PTHR31465:SF9">
    <property type="entry name" value="SPHINGOID LONG-CHAIN BASE TRANSPORTER RSB1"/>
    <property type="match status" value="1"/>
</dbReference>
<keyword evidence="3 6" id="KW-1133">Transmembrane helix</keyword>
<reference evidence="8" key="2">
    <citation type="journal article" date="2018" name="Nat. Commun.">
        <title>Extreme sensitivity to ultraviolet light in the fungal pathogen causing white-nose syndrome of bats.</title>
        <authorList>
            <person name="Palmer J.M."/>
            <person name="Drees K.P."/>
            <person name="Foster J.T."/>
            <person name="Lindner D.L."/>
        </authorList>
    </citation>
    <scope>NUCLEOTIDE SEQUENCE [LARGE SCALE GENOMIC DNA]</scope>
    <source>
        <strain evidence="8">UAMH 10579</strain>
    </source>
</reference>
<feature type="transmembrane region" description="Helical" evidence="6">
    <location>
        <begin position="65"/>
        <end position="86"/>
    </location>
</feature>
<dbReference type="PANTHER" id="PTHR31465">
    <property type="entry name" value="PROTEIN RTA1-RELATED"/>
    <property type="match status" value="1"/>
</dbReference>
<accession>A0A2P2SVY3</accession>
<dbReference type="EMBL" id="KV460207">
    <property type="protein sequence ID" value="OBU00999.1"/>
    <property type="molecule type" value="Genomic_DNA"/>
</dbReference>
<feature type="transmembrane region" description="Helical" evidence="6">
    <location>
        <begin position="220"/>
        <end position="242"/>
    </location>
</feature>
<feature type="region of interest" description="Disordered" evidence="5">
    <location>
        <begin position="316"/>
        <end position="341"/>
    </location>
</feature>
<comment type="subcellular location">
    <subcellularLocation>
        <location evidence="1">Membrane</location>
        <topology evidence="1">Multi-pass membrane protein</topology>
    </subcellularLocation>
</comment>
<dbReference type="Proteomes" id="UP000091956">
    <property type="component" value="Unassembled WGS sequence"/>
</dbReference>
<dbReference type="GeneID" id="28834060"/>
<dbReference type="RefSeq" id="XP_018134731.1">
    <property type="nucleotide sequence ID" value="XM_018270202.2"/>
</dbReference>
<dbReference type="OrthoDB" id="4521223at2759"/>
<feature type="transmembrane region" description="Helical" evidence="6">
    <location>
        <begin position="38"/>
        <end position="58"/>
    </location>
</feature>
<evidence type="ECO:0000313" key="7">
    <source>
        <dbReference type="EMBL" id="OBU00999.1"/>
    </source>
</evidence>
<evidence type="ECO:0000313" key="8">
    <source>
        <dbReference type="Proteomes" id="UP000091956"/>
    </source>
</evidence>
<feature type="transmembrane region" description="Helical" evidence="6">
    <location>
        <begin position="176"/>
        <end position="200"/>
    </location>
</feature>